<dbReference type="Proteomes" id="UP000659223">
    <property type="component" value="Unassembled WGS sequence"/>
</dbReference>
<dbReference type="PANTHER" id="PTHR43767">
    <property type="entry name" value="LONG-CHAIN-FATTY-ACID--COA LIGASE"/>
    <property type="match status" value="1"/>
</dbReference>
<dbReference type="PROSITE" id="PS00455">
    <property type="entry name" value="AMP_BINDING"/>
    <property type="match status" value="1"/>
</dbReference>
<organism evidence="3 4">
    <name type="scientific">Streptomyces hiroshimensis</name>
    <dbReference type="NCBI Taxonomy" id="66424"/>
    <lineage>
        <taxon>Bacteria</taxon>
        <taxon>Bacillati</taxon>
        <taxon>Actinomycetota</taxon>
        <taxon>Actinomycetes</taxon>
        <taxon>Kitasatosporales</taxon>
        <taxon>Streptomycetaceae</taxon>
        <taxon>Streptomyces</taxon>
    </lineage>
</organism>
<dbReference type="PANTHER" id="PTHR43767:SF1">
    <property type="entry name" value="NONRIBOSOMAL PEPTIDE SYNTHASE PES1 (EUROFUNG)-RELATED"/>
    <property type="match status" value="1"/>
</dbReference>
<protein>
    <submittedName>
        <fullName evidence="3">Fatty-acid-CoA ligase FadD</fullName>
    </submittedName>
</protein>
<evidence type="ECO:0000259" key="2">
    <source>
        <dbReference type="Pfam" id="PF00501"/>
    </source>
</evidence>
<dbReference type="InterPro" id="IPR000873">
    <property type="entry name" value="AMP-dep_synth/lig_dom"/>
</dbReference>
<dbReference type="CDD" id="cd04433">
    <property type="entry name" value="AFD_class_I"/>
    <property type="match status" value="1"/>
</dbReference>
<dbReference type="EMBL" id="BMUT01000001">
    <property type="protein sequence ID" value="GGX60477.1"/>
    <property type="molecule type" value="Genomic_DNA"/>
</dbReference>
<dbReference type="InterPro" id="IPR020845">
    <property type="entry name" value="AMP-binding_CS"/>
</dbReference>
<sequence length="576" mass="62295">MDDLVNGRMNGRVNGLVNGVVNSLVSGAMNSFVNGLENNSVKGGLRLGLIPERAAAAHGHVTVTLDHDLDALPGTGRRLTYAGLAEHVDDLAARLWAAGVRPTEHLVVHKAANFDIYLLACAAARIGAVPVLLSPALDGATAGALLRRLHHPNHPNHPNHPHHPHRPQRPHLLTDDDKLRTCLAPLDLSDVAAKVLTTGPARPGCTPLAALAGAPRRDPVLLPADRPALMTHTSGTTGLPKLVVHTAAGLYGRYAPQRTLAALIRTPETYAAHLSPVHSRMYLALAVALPKGMPLVVVGDPDPAHVADLFARTRPGFVETHPNSFMAWEELADDPREPLATVRYFSSTFDALHPPTMRRLLLASRRASPRFFQFYGQSECGPLSGRWYTPRTVHRADGRCLGLPLPGVRVRLAAPGGRRPTRERPGAIEVRAAGRATGYFAEPERFARQLHDGWWRTGDVGYRTRFGCLHLLDREVDVLPAVGSTLEVEDRLMERLPELAEVVLVPGPRKEPVPVVCTRGDVPLDPARWASAAAEWPQLAGPVQLPLSALPRTATMKVRRLELARSLGGASAERTP</sequence>
<evidence type="ECO:0000256" key="1">
    <source>
        <dbReference type="SAM" id="MobiDB-lite"/>
    </source>
</evidence>
<name>A0ABQ2Y508_9ACTN</name>
<keyword evidence="3" id="KW-0436">Ligase</keyword>
<proteinExistence type="predicted"/>
<keyword evidence="4" id="KW-1185">Reference proteome</keyword>
<reference evidence="4" key="1">
    <citation type="journal article" date="2019" name="Int. J. Syst. Evol. Microbiol.">
        <title>The Global Catalogue of Microorganisms (GCM) 10K type strain sequencing project: providing services to taxonomists for standard genome sequencing and annotation.</title>
        <authorList>
            <consortium name="The Broad Institute Genomics Platform"/>
            <consortium name="The Broad Institute Genome Sequencing Center for Infectious Disease"/>
            <person name="Wu L."/>
            <person name="Ma J."/>
        </authorList>
    </citation>
    <scope>NUCLEOTIDE SEQUENCE [LARGE SCALE GENOMIC DNA]</scope>
    <source>
        <strain evidence="4">JCM 4586</strain>
    </source>
</reference>
<evidence type="ECO:0000313" key="3">
    <source>
        <dbReference type="EMBL" id="GGX60477.1"/>
    </source>
</evidence>
<dbReference type="Pfam" id="PF00501">
    <property type="entry name" value="AMP-binding"/>
    <property type="match status" value="1"/>
</dbReference>
<dbReference type="GO" id="GO:0016874">
    <property type="term" value="F:ligase activity"/>
    <property type="evidence" value="ECO:0007669"/>
    <property type="project" value="UniProtKB-KW"/>
</dbReference>
<evidence type="ECO:0000313" key="4">
    <source>
        <dbReference type="Proteomes" id="UP000659223"/>
    </source>
</evidence>
<feature type="compositionally biased region" description="Basic residues" evidence="1">
    <location>
        <begin position="149"/>
        <end position="169"/>
    </location>
</feature>
<dbReference type="SUPFAM" id="SSF56801">
    <property type="entry name" value="Acetyl-CoA synthetase-like"/>
    <property type="match status" value="1"/>
</dbReference>
<feature type="region of interest" description="Disordered" evidence="1">
    <location>
        <begin position="149"/>
        <end position="173"/>
    </location>
</feature>
<feature type="domain" description="AMP-dependent synthetase/ligase" evidence="2">
    <location>
        <begin position="63"/>
        <end position="440"/>
    </location>
</feature>
<dbReference type="Gene3D" id="3.40.50.12780">
    <property type="entry name" value="N-terminal domain of ligase-like"/>
    <property type="match status" value="1"/>
</dbReference>
<accession>A0ABQ2Y508</accession>
<dbReference type="InterPro" id="IPR042099">
    <property type="entry name" value="ANL_N_sf"/>
</dbReference>
<dbReference type="InterPro" id="IPR050237">
    <property type="entry name" value="ATP-dep_AMP-bd_enzyme"/>
</dbReference>
<gene>
    <name evidence="3" type="ORF">GCM10010324_01350</name>
</gene>
<comment type="caution">
    <text evidence="3">The sequence shown here is derived from an EMBL/GenBank/DDBJ whole genome shotgun (WGS) entry which is preliminary data.</text>
</comment>